<sequence>MIDFRYHLVSIVAIFLALTVGIVLGSTVLEPTFFKSAEEMTASLRQANEKYLTQISQLQTREEGGDSLVTTHLPDLVRGQLAGERVVLVEAPGASAALRDPIEKLVTSAGAVYSGRISLTDKFVDAEQASVLDGLATNLAQAGTTFPDGATPYDKAAAMLAGAIVTNDRTQAGRANPAATGVLEAFQAGDFLTLNGDPGRRATLAIVLAPTQPYEGEDADRQTNALVSVAAGLDGGALGTVLAGTVTASANGGVIAALHDTGGVASAVSTVDTVDFAAGRVVVVYALREQLAGRSGSYGVGSGATAFEPAVTAPSQTPTPAAGRG</sequence>
<dbReference type="OrthoDB" id="4350157at2"/>
<dbReference type="STRING" id="58117.SAMN05421833_13484"/>
<keyword evidence="2" id="KW-1185">Reference proteome</keyword>
<dbReference type="EMBL" id="FTNI01000034">
    <property type="protein sequence ID" value="SIS17993.1"/>
    <property type="molecule type" value="Genomic_DNA"/>
</dbReference>
<dbReference type="GO" id="GO:0055070">
    <property type="term" value="P:copper ion homeostasis"/>
    <property type="evidence" value="ECO:0007669"/>
    <property type="project" value="InterPro"/>
</dbReference>
<dbReference type="Proteomes" id="UP000186096">
    <property type="component" value="Unassembled WGS sequence"/>
</dbReference>
<proteinExistence type="predicted"/>
<dbReference type="AlphaFoldDB" id="A0A1N7GZH9"/>
<organism evidence="1 2">
    <name type="scientific">Microbispora rosea</name>
    <dbReference type="NCBI Taxonomy" id="58117"/>
    <lineage>
        <taxon>Bacteria</taxon>
        <taxon>Bacillati</taxon>
        <taxon>Actinomycetota</taxon>
        <taxon>Actinomycetes</taxon>
        <taxon>Streptosporangiales</taxon>
        <taxon>Streptosporangiaceae</taxon>
        <taxon>Microbispora</taxon>
    </lineage>
</organism>
<dbReference type="InterPro" id="IPR021522">
    <property type="entry name" value="MctB"/>
</dbReference>
<dbReference type="RefSeq" id="WP_076441506.1">
    <property type="nucleotide sequence ID" value="NZ_FTNI01000034.1"/>
</dbReference>
<reference evidence="2" key="1">
    <citation type="submission" date="2017-01" db="EMBL/GenBank/DDBJ databases">
        <authorList>
            <person name="Varghese N."/>
            <person name="Submissions S."/>
        </authorList>
    </citation>
    <scope>NUCLEOTIDE SEQUENCE [LARGE SCALE GENOMIC DNA]</scope>
    <source>
        <strain evidence="2">ATCC 12950</strain>
    </source>
</reference>
<protein>
    <submittedName>
        <fullName evidence="1">Copper transport outer membrane protein, MctB</fullName>
    </submittedName>
</protein>
<accession>A0A1N7GZH9</accession>
<evidence type="ECO:0000313" key="1">
    <source>
        <dbReference type="EMBL" id="SIS17993.1"/>
    </source>
</evidence>
<dbReference type="GO" id="GO:0016020">
    <property type="term" value="C:membrane"/>
    <property type="evidence" value="ECO:0007669"/>
    <property type="project" value="InterPro"/>
</dbReference>
<dbReference type="Pfam" id="PF11382">
    <property type="entry name" value="MctB"/>
    <property type="match status" value="1"/>
</dbReference>
<evidence type="ECO:0000313" key="2">
    <source>
        <dbReference type="Proteomes" id="UP000186096"/>
    </source>
</evidence>
<name>A0A1N7GZH9_9ACTN</name>
<gene>
    <name evidence="1" type="ORF">SAMN05421833_13484</name>
</gene>